<protein>
    <submittedName>
        <fullName evidence="1">Uncharacterized protein</fullName>
    </submittedName>
</protein>
<reference evidence="1 2" key="1">
    <citation type="journal article" date="2023" name="BMC Biotechnol.">
        <title>Vitis rotundifolia cv Carlos genome sequencing.</title>
        <authorList>
            <person name="Huff M."/>
            <person name="Hulse-Kemp A."/>
            <person name="Scheffler B."/>
            <person name="Youngblood R."/>
            <person name="Simpson S."/>
            <person name="Babiker E."/>
            <person name="Staton M."/>
        </authorList>
    </citation>
    <scope>NUCLEOTIDE SEQUENCE [LARGE SCALE GENOMIC DNA]</scope>
    <source>
        <tissue evidence="1">Leaf</tissue>
    </source>
</reference>
<accession>A0AA38ZEN0</accession>
<organism evidence="1 2">
    <name type="scientific">Vitis rotundifolia</name>
    <name type="common">Muscadine grape</name>
    <dbReference type="NCBI Taxonomy" id="103349"/>
    <lineage>
        <taxon>Eukaryota</taxon>
        <taxon>Viridiplantae</taxon>
        <taxon>Streptophyta</taxon>
        <taxon>Embryophyta</taxon>
        <taxon>Tracheophyta</taxon>
        <taxon>Spermatophyta</taxon>
        <taxon>Magnoliopsida</taxon>
        <taxon>eudicotyledons</taxon>
        <taxon>Gunneridae</taxon>
        <taxon>Pentapetalae</taxon>
        <taxon>rosids</taxon>
        <taxon>Vitales</taxon>
        <taxon>Vitaceae</taxon>
        <taxon>Viteae</taxon>
        <taxon>Vitis</taxon>
    </lineage>
</organism>
<keyword evidence="2" id="KW-1185">Reference proteome</keyword>
<dbReference type="AlphaFoldDB" id="A0AA38ZEN0"/>
<evidence type="ECO:0000313" key="2">
    <source>
        <dbReference type="Proteomes" id="UP001168098"/>
    </source>
</evidence>
<evidence type="ECO:0000313" key="1">
    <source>
        <dbReference type="EMBL" id="KAJ9687207.1"/>
    </source>
</evidence>
<dbReference type="Proteomes" id="UP001168098">
    <property type="component" value="Unassembled WGS sequence"/>
</dbReference>
<sequence length="35" mass="4123">MHMSLLSSNTTSIKVYEKTKVVRWKYDLGGNMKFE</sequence>
<comment type="caution">
    <text evidence="1">The sequence shown here is derived from an EMBL/GenBank/DDBJ whole genome shotgun (WGS) entry which is preliminary data.</text>
</comment>
<gene>
    <name evidence="1" type="ORF">PVL29_015885</name>
</gene>
<dbReference type="EMBL" id="JARBHA010000012">
    <property type="protein sequence ID" value="KAJ9687207.1"/>
    <property type="molecule type" value="Genomic_DNA"/>
</dbReference>
<proteinExistence type="predicted"/>
<name>A0AA38ZEN0_VITRO</name>